<keyword evidence="2" id="KW-0328">Glycosyltransferase</keyword>
<accession>A0AAN7SLF2</accession>
<gene>
    <name evidence="5" type="ORF">LTR05_008436</name>
</gene>
<dbReference type="PANTHER" id="PTHR10730">
    <property type="entry name" value="PROCOLLAGEN-LYSINE,2-OXOGLUTARATE 5-DIOXYGENASE/GLYCOSYLTRANSFERASE 25 FAMILY MEMBER"/>
    <property type="match status" value="1"/>
</dbReference>
<keyword evidence="4" id="KW-0812">Transmembrane</keyword>
<evidence type="ECO:0000256" key="1">
    <source>
        <dbReference type="ARBA" id="ARBA00006721"/>
    </source>
</evidence>
<evidence type="ECO:0000256" key="2">
    <source>
        <dbReference type="ARBA" id="ARBA00022676"/>
    </source>
</evidence>
<keyword evidence="3" id="KW-0808">Transferase</keyword>
<keyword evidence="4" id="KW-0472">Membrane</keyword>
<dbReference type="Proteomes" id="UP001309876">
    <property type="component" value="Unassembled WGS sequence"/>
</dbReference>
<protein>
    <recommendedName>
        <fullName evidence="7">Glycosyltransferase family 25 protein</fullName>
    </recommendedName>
</protein>
<feature type="transmembrane region" description="Helical" evidence="4">
    <location>
        <begin position="20"/>
        <end position="36"/>
    </location>
</feature>
<comment type="similarity">
    <text evidence="1">Belongs to the glycosyltransferase 25 family.</text>
</comment>
<dbReference type="AlphaFoldDB" id="A0AAN7SLF2"/>
<evidence type="ECO:0000313" key="6">
    <source>
        <dbReference type="Proteomes" id="UP001309876"/>
    </source>
</evidence>
<evidence type="ECO:0000256" key="4">
    <source>
        <dbReference type="SAM" id="Phobius"/>
    </source>
</evidence>
<proteinExistence type="inferred from homology"/>
<dbReference type="PANTHER" id="PTHR10730:SF53">
    <property type="entry name" value="GLYCOSYLTRANSFERASE 25 FAMILY MEMBER"/>
    <property type="match status" value="1"/>
</dbReference>
<organism evidence="5 6">
    <name type="scientific">Lithohypha guttulata</name>
    <dbReference type="NCBI Taxonomy" id="1690604"/>
    <lineage>
        <taxon>Eukaryota</taxon>
        <taxon>Fungi</taxon>
        <taxon>Dikarya</taxon>
        <taxon>Ascomycota</taxon>
        <taxon>Pezizomycotina</taxon>
        <taxon>Eurotiomycetes</taxon>
        <taxon>Chaetothyriomycetidae</taxon>
        <taxon>Chaetothyriales</taxon>
        <taxon>Trichomeriaceae</taxon>
        <taxon>Lithohypha</taxon>
    </lineage>
</organism>
<name>A0AAN7SLF2_9EURO</name>
<evidence type="ECO:0000313" key="5">
    <source>
        <dbReference type="EMBL" id="KAK5080731.1"/>
    </source>
</evidence>
<evidence type="ECO:0000256" key="3">
    <source>
        <dbReference type="ARBA" id="ARBA00022679"/>
    </source>
</evidence>
<comment type="caution">
    <text evidence="5">The sequence shown here is derived from an EMBL/GenBank/DDBJ whole genome shotgun (WGS) entry which is preliminary data.</text>
</comment>
<keyword evidence="4" id="KW-1133">Transmembrane helix</keyword>
<dbReference type="InterPro" id="IPR050757">
    <property type="entry name" value="Collagen_mod_GT25"/>
</dbReference>
<reference evidence="5 6" key="1">
    <citation type="submission" date="2023-08" db="EMBL/GenBank/DDBJ databases">
        <title>Black Yeasts Isolated from many extreme environments.</title>
        <authorList>
            <person name="Coleine C."/>
            <person name="Stajich J.E."/>
            <person name="Selbmann L."/>
        </authorList>
    </citation>
    <scope>NUCLEOTIDE SEQUENCE [LARGE SCALE GENOMIC DNA]</scope>
    <source>
        <strain evidence="5 6">CCFEE 5910</strain>
    </source>
</reference>
<dbReference type="GO" id="GO:0016740">
    <property type="term" value="F:transferase activity"/>
    <property type="evidence" value="ECO:0007669"/>
    <property type="project" value="UniProtKB-KW"/>
</dbReference>
<dbReference type="EMBL" id="JAVRRJ010000012">
    <property type="protein sequence ID" value="KAK5080731.1"/>
    <property type="molecule type" value="Genomic_DNA"/>
</dbReference>
<dbReference type="CDD" id="cd06532">
    <property type="entry name" value="Glyco_transf_25"/>
    <property type="match status" value="1"/>
</dbReference>
<sequence>MSPSSTWLRQLLTKPIRNGVVAFAAFFSLILLLQLFRNPALIGSRSGGQRWRAGVTVSAARQRSLNDVRNSTLGFERIVAINLPERTDHRDGLVLQTAVSDIKVDFINGVSRSSIQSKVLPTGHRHDEVPPWIGAWRAHMNAISHVVEKNWTSALILEDDVDWDIRLKSLLQDFALSTDDLLRHRDQGRRALSAVDTSRVPSSSPFGDGWDVLWLGHCGMELPIDDQIPVILHHDDLSVPQVEYQKSYDIKAESPLRSLPPHTRAVAYGARQGTCSLAYAVSRTGASRLLNDLGLKRLDNAFDLSLRDWCEGNNGHQRHTCISVLPQLFDHYRPAGSDIGDSEINPEDDKHRDKAYTRNIRWSVRLNIDKLLSGDKDFDDQYPDV</sequence>
<dbReference type="InterPro" id="IPR002654">
    <property type="entry name" value="Glyco_trans_25"/>
</dbReference>
<evidence type="ECO:0008006" key="7">
    <source>
        <dbReference type="Google" id="ProtNLM"/>
    </source>
</evidence>
<keyword evidence="6" id="KW-1185">Reference proteome</keyword>